<reference evidence="1 2" key="1">
    <citation type="journal article" date="2016" name="Nat. Commun.">
        <title>Thousands of microbial genomes shed light on interconnected biogeochemical processes in an aquifer system.</title>
        <authorList>
            <person name="Anantharaman K."/>
            <person name="Brown C.T."/>
            <person name="Hug L.A."/>
            <person name="Sharon I."/>
            <person name="Castelle C.J."/>
            <person name="Probst A.J."/>
            <person name="Thomas B.C."/>
            <person name="Singh A."/>
            <person name="Wilkins M.J."/>
            <person name="Karaoz U."/>
            <person name="Brodie E.L."/>
            <person name="Williams K.H."/>
            <person name="Hubbard S.S."/>
            <person name="Banfield J.F."/>
        </authorList>
    </citation>
    <scope>NUCLEOTIDE SEQUENCE [LARGE SCALE GENOMIC DNA]</scope>
</reference>
<evidence type="ECO:0000313" key="2">
    <source>
        <dbReference type="Proteomes" id="UP000178448"/>
    </source>
</evidence>
<proteinExistence type="predicted"/>
<dbReference type="Proteomes" id="UP000178448">
    <property type="component" value="Unassembled WGS sequence"/>
</dbReference>
<sequence length="248" mass="27564">MKADSAGLLRCARYAFAPNHYSYCGPERQKDLTAYLSGAVTDQGLSDILHGFETLISYLRLIAGASHIADPFDPRVVEAYWIGNRLLNGISPRQYTDFVTDGFGLKRKIKPDSVSRIRERVSRAAPFHTAHVVHIFVRTGHRTLIHTASTIDACRIGWGEVTAVRSGSHDEIRVRTRPVIPSAAGLELGLPVIRIFRNPFLPVRPGDLVTTHWGYVCDRINRLQMHRLEALTNRVLGISGLHPGPDGL</sequence>
<dbReference type="EMBL" id="MFJD01000009">
    <property type="protein sequence ID" value="OGG01925.1"/>
    <property type="molecule type" value="Genomic_DNA"/>
</dbReference>
<dbReference type="AlphaFoldDB" id="A0A1F5YP65"/>
<evidence type="ECO:0000313" key="1">
    <source>
        <dbReference type="EMBL" id="OGG01925.1"/>
    </source>
</evidence>
<organism evidence="1 2">
    <name type="scientific">Candidatus Gottesmanbacteria bacterium RBG_16_52_11</name>
    <dbReference type="NCBI Taxonomy" id="1798374"/>
    <lineage>
        <taxon>Bacteria</taxon>
        <taxon>Candidatus Gottesmaniibacteriota</taxon>
    </lineage>
</organism>
<accession>A0A1F5YP65</accession>
<dbReference type="Pfam" id="PF19927">
    <property type="entry name" value="DUF6390"/>
    <property type="match status" value="1"/>
</dbReference>
<protein>
    <submittedName>
        <fullName evidence="1">Uncharacterized protein</fullName>
    </submittedName>
</protein>
<dbReference type="STRING" id="1798374.A2Z33_01660"/>
<dbReference type="InterPro" id="IPR045660">
    <property type="entry name" value="DUF6390"/>
</dbReference>
<comment type="caution">
    <text evidence="1">The sequence shown here is derived from an EMBL/GenBank/DDBJ whole genome shotgun (WGS) entry which is preliminary data.</text>
</comment>
<gene>
    <name evidence="1" type="ORF">A2Z33_01660</name>
</gene>
<name>A0A1F5YP65_9BACT</name>